<proteinExistence type="predicted"/>
<feature type="region of interest" description="Disordered" evidence="2">
    <location>
        <begin position="401"/>
        <end position="501"/>
    </location>
</feature>
<evidence type="ECO:0000256" key="1">
    <source>
        <dbReference type="PROSITE-ProRule" id="PRU00047"/>
    </source>
</evidence>
<evidence type="ECO:0000256" key="2">
    <source>
        <dbReference type="SAM" id="MobiDB-lite"/>
    </source>
</evidence>
<feature type="compositionally biased region" description="Polar residues" evidence="2">
    <location>
        <begin position="492"/>
        <end position="501"/>
    </location>
</feature>
<keyword evidence="1" id="KW-0479">Metal-binding</keyword>
<dbReference type="GO" id="GO:0008270">
    <property type="term" value="F:zinc ion binding"/>
    <property type="evidence" value="ECO:0007669"/>
    <property type="project" value="UniProtKB-KW"/>
</dbReference>
<feature type="domain" description="CCHC-type" evidence="3">
    <location>
        <begin position="240"/>
        <end position="254"/>
    </location>
</feature>
<keyword evidence="1" id="KW-0863">Zinc-finger</keyword>
<dbReference type="Pfam" id="PF00098">
    <property type="entry name" value="zf-CCHC"/>
    <property type="match status" value="3"/>
</dbReference>
<keyword evidence="1" id="KW-0862">Zinc</keyword>
<accession>A0AAD5LN50</accession>
<feature type="region of interest" description="Disordered" evidence="2">
    <location>
        <begin position="202"/>
        <end position="227"/>
    </location>
</feature>
<dbReference type="EMBL" id="JAKCXM010000070">
    <property type="protein sequence ID" value="KAJ0404052.1"/>
    <property type="molecule type" value="Genomic_DNA"/>
</dbReference>
<feature type="compositionally biased region" description="Basic and acidic residues" evidence="2">
    <location>
        <begin position="211"/>
        <end position="223"/>
    </location>
</feature>
<protein>
    <recommendedName>
        <fullName evidence="3">CCHC-type domain-containing protein</fullName>
    </recommendedName>
</protein>
<dbReference type="SMART" id="SM00343">
    <property type="entry name" value="ZnF_C2HC"/>
    <property type="match status" value="5"/>
</dbReference>
<feature type="compositionally biased region" description="Acidic residues" evidence="2">
    <location>
        <begin position="82"/>
        <end position="92"/>
    </location>
</feature>
<dbReference type="AlphaFoldDB" id="A0AAD5LN50"/>
<dbReference type="InterPro" id="IPR036875">
    <property type="entry name" value="Znf_CCHC_sf"/>
</dbReference>
<dbReference type="Proteomes" id="UP001209570">
    <property type="component" value="Unassembled WGS sequence"/>
</dbReference>
<keyword evidence="5" id="KW-1185">Reference proteome</keyword>
<feature type="domain" description="CCHC-type" evidence="3">
    <location>
        <begin position="387"/>
        <end position="401"/>
    </location>
</feature>
<dbReference type="InterPro" id="IPR001878">
    <property type="entry name" value="Znf_CCHC"/>
</dbReference>
<dbReference type="PANTHER" id="PTHR46978">
    <property type="entry name" value="ZINC KNUCKLE (CCHC-TYPE) FAMILY PROTEIN"/>
    <property type="match status" value="1"/>
</dbReference>
<feature type="domain" description="CCHC-type" evidence="3">
    <location>
        <begin position="361"/>
        <end position="377"/>
    </location>
</feature>
<feature type="domain" description="CCHC-type" evidence="3">
    <location>
        <begin position="263"/>
        <end position="277"/>
    </location>
</feature>
<dbReference type="PANTHER" id="PTHR46978:SF1">
    <property type="entry name" value="ZINC KNUCKLE (CCHC-TYPE) FAMILY PROTEIN"/>
    <property type="match status" value="1"/>
</dbReference>
<comment type="caution">
    <text evidence="4">The sequence shown here is derived from an EMBL/GenBank/DDBJ whole genome shotgun (WGS) entry which is preliminary data.</text>
</comment>
<evidence type="ECO:0000259" key="3">
    <source>
        <dbReference type="PROSITE" id="PS50158"/>
    </source>
</evidence>
<name>A0AAD5LN50_PYTIN</name>
<feature type="compositionally biased region" description="Low complexity" evidence="2">
    <location>
        <begin position="480"/>
        <end position="491"/>
    </location>
</feature>
<dbReference type="Gene3D" id="4.10.60.10">
    <property type="entry name" value="Zinc finger, CCHC-type"/>
    <property type="match status" value="3"/>
</dbReference>
<reference evidence="4" key="1">
    <citation type="submission" date="2021-12" db="EMBL/GenBank/DDBJ databases">
        <title>Prjna785345.</title>
        <authorList>
            <person name="Rujirawat T."/>
            <person name="Krajaejun T."/>
        </authorList>
    </citation>
    <scope>NUCLEOTIDE SEQUENCE</scope>
    <source>
        <strain evidence="4">Pi057C3</strain>
    </source>
</reference>
<evidence type="ECO:0000313" key="5">
    <source>
        <dbReference type="Proteomes" id="UP001209570"/>
    </source>
</evidence>
<sequence length="501" mass="55596">MPEVMEMLSDVSSDAEREHEIEDEDEVMDPSDPRAHGRATLQRGARAVQNGAAKSRWDSDSDAQAAPNGGATGSDMAISSDSEGDEDVDEDLGERVDIQVDGDDEDGSNAAPTPAPEAMKTKLSSWAASRFLVPRKDRKIPVLEEPPLEPLNDFILSDFGTRFRGAAGEVETQKAIVDDDNSDEDDEQARLDAKFQVGAPLFSTAESNSNAKEDAKPSDEKATTRKRRENRYFVTDLATKCFNCGQVGHVSNMCANDKVHKPCYYCGMRGHNTYACPHLPCSSCLQLGHEARCRTDHSPRDVSCMVCLSPGHLHCAPIPPPADRRVYCPHCAGNHTLRHCRDFVEPIVSSFTARPPRADMKCFLCNKPGHIAAECPQRSGYNGGNSCFNCGERGHYASDCPANRAGAGRKRSRHDRFVDMNHDDDDDDDYSYRQTAPRRGRGGRYMDLQEASDDDSHYYEVPGNHRNTKRARSNGYNHNSSRSVQQYQSYSHGNSSNRRRR</sequence>
<gene>
    <name evidence="4" type="ORF">P43SY_004307</name>
</gene>
<dbReference type="SUPFAM" id="SSF57756">
    <property type="entry name" value="Retrovirus zinc finger-like domains"/>
    <property type="match status" value="2"/>
</dbReference>
<dbReference type="PROSITE" id="PS50158">
    <property type="entry name" value="ZF_CCHC"/>
    <property type="match status" value="4"/>
</dbReference>
<organism evidence="4 5">
    <name type="scientific">Pythium insidiosum</name>
    <name type="common">Pythiosis disease agent</name>
    <dbReference type="NCBI Taxonomy" id="114742"/>
    <lineage>
        <taxon>Eukaryota</taxon>
        <taxon>Sar</taxon>
        <taxon>Stramenopiles</taxon>
        <taxon>Oomycota</taxon>
        <taxon>Peronosporomycetes</taxon>
        <taxon>Pythiales</taxon>
        <taxon>Pythiaceae</taxon>
        <taxon>Pythium</taxon>
    </lineage>
</organism>
<feature type="region of interest" description="Disordered" evidence="2">
    <location>
        <begin position="1"/>
        <end position="125"/>
    </location>
</feature>
<evidence type="ECO:0000313" key="4">
    <source>
        <dbReference type="EMBL" id="KAJ0404052.1"/>
    </source>
</evidence>
<dbReference type="GO" id="GO:0003676">
    <property type="term" value="F:nucleic acid binding"/>
    <property type="evidence" value="ECO:0007669"/>
    <property type="project" value="InterPro"/>
</dbReference>